<protein>
    <submittedName>
        <fullName evidence="1">Uncharacterized protein</fullName>
    </submittedName>
</protein>
<name>E6K4J8_9BACT</name>
<evidence type="ECO:0000313" key="2">
    <source>
        <dbReference type="Proteomes" id="UP000003112"/>
    </source>
</evidence>
<dbReference type="HOGENOM" id="CLU_3255705_0_0_10"/>
<dbReference type="EMBL" id="AEPD01000012">
    <property type="protein sequence ID" value="EFU31501.1"/>
    <property type="molecule type" value="Genomic_DNA"/>
</dbReference>
<organism evidence="1 2">
    <name type="scientific">Segatella buccae ATCC 33574</name>
    <dbReference type="NCBI Taxonomy" id="873513"/>
    <lineage>
        <taxon>Bacteria</taxon>
        <taxon>Pseudomonadati</taxon>
        <taxon>Bacteroidota</taxon>
        <taxon>Bacteroidia</taxon>
        <taxon>Bacteroidales</taxon>
        <taxon>Prevotellaceae</taxon>
        <taxon>Segatella</taxon>
    </lineage>
</organism>
<proteinExistence type="predicted"/>
<gene>
    <name evidence="1" type="ORF">HMPREF6485_0616</name>
</gene>
<comment type="caution">
    <text evidence="1">The sequence shown here is derived from an EMBL/GenBank/DDBJ whole genome shotgun (WGS) entry which is preliminary data.</text>
</comment>
<dbReference type="Proteomes" id="UP000003112">
    <property type="component" value="Unassembled WGS sequence"/>
</dbReference>
<evidence type="ECO:0000313" key="1">
    <source>
        <dbReference type="EMBL" id="EFU31501.1"/>
    </source>
</evidence>
<keyword evidence="2" id="KW-1185">Reference proteome</keyword>
<dbReference type="STRING" id="873513.HMPREF6485_0616"/>
<dbReference type="AlphaFoldDB" id="E6K4J8"/>
<accession>E6K4J8</accession>
<reference evidence="1 2" key="1">
    <citation type="submission" date="2010-10" db="EMBL/GenBank/DDBJ databases">
        <authorList>
            <person name="Muzny D."/>
            <person name="Qin X."/>
            <person name="Deng J."/>
            <person name="Jiang H."/>
            <person name="Liu Y."/>
            <person name="Qu J."/>
            <person name="Song X.-Z."/>
            <person name="Zhang L."/>
            <person name="Thornton R."/>
            <person name="Coyle M."/>
            <person name="Francisco L."/>
            <person name="Jackson L."/>
            <person name="Javaid M."/>
            <person name="Korchina V."/>
            <person name="Kovar C."/>
            <person name="Mata R."/>
            <person name="Mathew T."/>
            <person name="Ngo R."/>
            <person name="Nguyen L."/>
            <person name="Nguyen N."/>
            <person name="Okwuonu G."/>
            <person name="Ongeri F."/>
            <person name="Pham C."/>
            <person name="Simmons D."/>
            <person name="Wilczek-Boney K."/>
            <person name="Hale W."/>
            <person name="Jakkamsetti A."/>
            <person name="Pham P."/>
            <person name="Ruth R."/>
            <person name="San Lucas F."/>
            <person name="Warren J."/>
            <person name="Zhang J."/>
            <person name="Zhao Z."/>
            <person name="Zhou C."/>
            <person name="Zhu D."/>
            <person name="Lee S."/>
            <person name="Bess C."/>
            <person name="Blankenburg K."/>
            <person name="Forbes L."/>
            <person name="Fu Q."/>
            <person name="Gubbala S."/>
            <person name="Hirani K."/>
            <person name="Jayaseelan J.C."/>
            <person name="Lara F."/>
            <person name="Munidasa M."/>
            <person name="Palculict T."/>
            <person name="Patil S."/>
            <person name="Pu L.-L."/>
            <person name="Saada N."/>
            <person name="Tang L."/>
            <person name="Weissenberger G."/>
            <person name="Zhu Y."/>
            <person name="Hemphill L."/>
            <person name="Shang Y."/>
            <person name="Youmans B."/>
            <person name="Ayvaz T."/>
            <person name="Ross M."/>
            <person name="Santibanez J."/>
            <person name="Aqrawi P."/>
            <person name="Gross S."/>
            <person name="Joshi V."/>
            <person name="Fowler G."/>
            <person name="Nazareth L."/>
            <person name="Reid J."/>
            <person name="Worley K."/>
            <person name="Petrosino J."/>
            <person name="Highlander S."/>
            <person name="Gibbs R."/>
        </authorList>
    </citation>
    <scope>NUCLEOTIDE SEQUENCE [LARGE SCALE GENOMIC DNA]</scope>
    <source>
        <strain evidence="1 2">ATCC 33574</strain>
    </source>
</reference>
<sequence>MEKQKGGVNPFHAGFAFGPKILYLCMSKGSARAFPFFSPHSP</sequence>